<evidence type="ECO:0000313" key="1">
    <source>
        <dbReference type="EMBL" id="TFB06339.1"/>
    </source>
</evidence>
<comment type="caution">
    <text evidence="1">The sequence shown here is derived from an EMBL/GenBank/DDBJ whole genome shotgun (WGS) entry which is preliminary data.</text>
</comment>
<organism evidence="1 2">
    <name type="scientific">Trichoderma ghanense</name>
    <dbReference type="NCBI Taxonomy" id="65468"/>
    <lineage>
        <taxon>Eukaryota</taxon>
        <taxon>Fungi</taxon>
        <taxon>Dikarya</taxon>
        <taxon>Ascomycota</taxon>
        <taxon>Pezizomycotina</taxon>
        <taxon>Sordariomycetes</taxon>
        <taxon>Hypocreomycetidae</taxon>
        <taxon>Hypocreales</taxon>
        <taxon>Hypocreaceae</taxon>
        <taxon>Trichoderma</taxon>
    </lineage>
</organism>
<dbReference type="EMBL" id="PPTA01000002">
    <property type="protein sequence ID" value="TFB06339.1"/>
    <property type="molecule type" value="Genomic_DNA"/>
</dbReference>
<name>A0ABY2HD89_9HYPO</name>
<reference evidence="1 2" key="1">
    <citation type="submission" date="2018-01" db="EMBL/GenBank/DDBJ databases">
        <title>Genome characterization of the sugarcane-associated fungus Trichoderma ghanense CCMA-1212 and their application in lignocelulose bioconversion.</title>
        <authorList>
            <person name="Steindorff A.S."/>
            <person name="Mendes T.D."/>
            <person name="Vilela E.S.D."/>
            <person name="Rodrigues D.S."/>
            <person name="Formighieri E.F."/>
            <person name="Melo I.S."/>
            <person name="Favaro L.C.L."/>
        </authorList>
    </citation>
    <scope>NUCLEOTIDE SEQUENCE [LARGE SCALE GENOMIC DNA]</scope>
    <source>
        <strain evidence="1 2">CCMA-1212</strain>
    </source>
</reference>
<keyword evidence="2" id="KW-1185">Reference proteome</keyword>
<sequence length="121" mass="13744">MRRTTPTEPEKYSARHTARLEDSQRNCWRLRWCSERSWAEAPQPTTAGTGTRAPVRDSYKAFVWVPERFAAEPNHGQSPHARHKIGQVPRSDAGIATSRCAPALHSPQRRLYGGLTSYPLY</sequence>
<dbReference type="Proteomes" id="UP001642720">
    <property type="component" value="Unassembled WGS sequence"/>
</dbReference>
<gene>
    <name evidence="1" type="ORF">CCMA1212_001998</name>
</gene>
<proteinExistence type="predicted"/>
<dbReference type="GeneID" id="300573853"/>
<protein>
    <submittedName>
        <fullName evidence="1">Uncharacterized protein</fullName>
    </submittedName>
</protein>
<dbReference type="RefSeq" id="XP_073562540.1">
    <property type="nucleotide sequence ID" value="XM_073699403.1"/>
</dbReference>
<evidence type="ECO:0000313" key="2">
    <source>
        <dbReference type="Proteomes" id="UP001642720"/>
    </source>
</evidence>
<accession>A0ABY2HD89</accession>